<comment type="similarity">
    <text evidence="2 4">Belongs to the Nudix hydrolase family.</text>
</comment>
<dbReference type="PROSITE" id="PS51462">
    <property type="entry name" value="NUDIX"/>
    <property type="match status" value="1"/>
</dbReference>
<comment type="cofactor">
    <cofactor evidence="1">
        <name>Mg(2+)</name>
        <dbReference type="ChEBI" id="CHEBI:18420"/>
    </cofactor>
</comment>
<accession>A0A371Q3F5</accession>
<dbReference type="EMBL" id="QUAC01000131">
    <property type="protein sequence ID" value="REK89209.1"/>
    <property type="molecule type" value="Genomic_DNA"/>
</dbReference>
<dbReference type="PANTHER" id="PTHR43046">
    <property type="entry name" value="GDP-MANNOSE MANNOSYL HYDROLASE"/>
    <property type="match status" value="1"/>
</dbReference>
<dbReference type="AlphaFoldDB" id="A0A371Q3F5"/>
<keyword evidence="7" id="KW-0808">Transferase</keyword>
<dbReference type="Proteomes" id="UP000262477">
    <property type="component" value="Unassembled WGS sequence"/>
</dbReference>
<dbReference type="InterPro" id="IPR000086">
    <property type="entry name" value="NUDIX_hydrolase_dom"/>
</dbReference>
<name>A0A371Q3F5_STRIH</name>
<dbReference type="InterPro" id="IPR015797">
    <property type="entry name" value="NUDIX_hydrolase-like_dom_sf"/>
</dbReference>
<organism evidence="7 8">
    <name type="scientific">Streptomyces inhibens</name>
    <dbReference type="NCBI Taxonomy" id="2293571"/>
    <lineage>
        <taxon>Bacteria</taxon>
        <taxon>Bacillati</taxon>
        <taxon>Actinomycetota</taxon>
        <taxon>Actinomycetes</taxon>
        <taxon>Kitasatosporales</taxon>
        <taxon>Streptomycetaceae</taxon>
        <taxon>Streptomyces</taxon>
    </lineage>
</organism>
<dbReference type="Gene3D" id="3.90.79.10">
    <property type="entry name" value="Nucleoside Triphosphate Pyrophosphohydrolase"/>
    <property type="match status" value="1"/>
</dbReference>
<dbReference type="PRINTS" id="PR00502">
    <property type="entry name" value="NUDIXFAMILY"/>
</dbReference>
<dbReference type="Pfam" id="PF00293">
    <property type="entry name" value="NUDIX"/>
    <property type="match status" value="1"/>
</dbReference>
<gene>
    <name evidence="7" type="ORF">DY245_17010</name>
</gene>
<dbReference type="SUPFAM" id="SSF55811">
    <property type="entry name" value="Nudix"/>
    <property type="match status" value="1"/>
</dbReference>
<sequence length="312" mass="33697">MSSDMIIRRYRASDQDVVTDLWSRAARQAHPFIEGEGAGERARVLREVYLVQAENWVAERDGIVIGLLGLLGAKDGSGHANGPGGTGVGAAAEADGAEVDGAEVDGVEVGGLFVAPEAQGDGIGRELLEHAAALHGALTLEVFEGNARARRFYAHLGFTERGRRVDEETGHPLIALERAAPLKSVSWLHLREGRLLSVRTRGNDTFYLPGGKYEPGETAREALSRELSEELGLVVPADELLEAFVIHDVAHGKNGRRLQMTCFTGGPQDIAPAPGREIAEYAWFDRREARERCAPAHSQVVDRLVAQGRMPG</sequence>
<evidence type="ECO:0000256" key="2">
    <source>
        <dbReference type="ARBA" id="ARBA00005582"/>
    </source>
</evidence>
<evidence type="ECO:0000256" key="3">
    <source>
        <dbReference type="ARBA" id="ARBA00022801"/>
    </source>
</evidence>
<evidence type="ECO:0000256" key="1">
    <source>
        <dbReference type="ARBA" id="ARBA00001946"/>
    </source>
</evidence>
<evidence type="ECO:0000256" key="4">
    <source>
        <dbReference type="RuleBase" id="RU003476"/>
    </source>
</evidence>
<dbReference type="OrthoDB" id="3532303at2"/>
<dbReference type="CDD" id="cd04690">
    <property type="entry name" value="NUDIX_Hydrolase"/>
    <property type="match status" value="1"/>
</dbReference>
<dbReference type="CDD" id="cd04301">
    <property type="entry name" value="NAT_SF"/>
    <property type="match status" value="1"/>
</dbReference>
<dbReference type="InterPro" id="IPR016181">
    <property type="entry name" value="Acyl_CoA_acyltransferase"/>
</dbReference>
<dbReference type="PROSITE" id="PS00893">
    <property type="entry name" value="NUDIX_BOX"/>
    <property type="match status" value="1"/>
</dbReference>
<keyword evidence="8" id="KW-1185">Reference proteome</keyword>
<evidence type="ECO:0000313" key="7">
    <source>
        <dbReference type="EMBL" id="REK89209.1"/>
    </source>
</evidence>
<protein>
    <submittedName>
        <fullName evidence="7">GNAT family N-acetyltransferase</fullName>
    </submittedName>
</protein>
<comment type="caution">
    <text evidence="7">The sequence shown here is derived from an EMBL/GenBank/DDBJ whole genome shotgun (WGS) entry which is preliminary data.</text>
</comment>
<feature type="domain" description="N-acetyltransferase" evidence="5">
    <location>
        <begin position="5"/>
        <end position="183"/>
    </location>
</feature>
<feature type="domain" description="Nudix hydrolase" evidence="6">
    <location>
        <begin position="180"/>
        <end position="306"/>
    </location>
</feature>
<evidence type="ECO:0000313" key="8">
    <source>
        <dbReference type="Proteomes" id="UP000262477"/>
    </source>
</evidence>
<dbReference type="GO" id="GO:0016747">
    <property type="term" value="F:acyltransferase activity, transferring groups other than amino-acyl groups"/>
    <property type="evidence" value="ECO:0007669"/>
    <property type="project" value="InterPro"/>
</dbReference>
<keyword evidence="3 4" id="KW-0378">Hydrolase</keyword>
<dbReference type="InterPro" id="IPR020476">
    <property type="entry name" value="Nudix_hydrolase"/>
</dbReference>
<proteinExistence type="inferred from homology"/>
<dbReference type="InterPro" id="IPR000182">
    <property type="entry name" value="GNAT_dom"/>
</dbReference>
<dbReference type="PANTHER" id="PTHR43046:SF2">
    <property type="entry name" value="8-OXO-DGTP DIPHOSPHATASE-RELATED"/>
    <property type="match status" value="1"/>
</dbReference>
<evidence type="ECO:0000259" key="6">
    <source>
        <dbReference type="PROSITE" id="PS51462"/>
    </source>
</evidence>
<dbReference type="SUPFAM" id="SSF55729">
    <property type="entry name" value="Acyl-CoA N-acyltransferases (Nat)"/>
    <property type="match status" value="1"/>
</dbReference>
<dbReference type="PROSITE" id="PS51186">
    <property type="entry name" value="GNAT"/>
    <property type="match status" value="1"/>
</dbReference>
<dbReference type="Gene3D" id="3.40.630.30">
    <property type="match status" value="1"/>
</dbReference>
<dbReference type="InterPro" id="IPR020084">
    <property type="entry name" value="NUDIX_hydrolase_CS"/>
</dbReference>
<evidence type="ECO:0000259" key="5">
    <source>
        <dbReference type="PROSITE" id="PS51186"/>
    </source>
</evidence>
<dbReference type="GO" id="GO:0016787">
    <property type="term" value="F:hydrolase activity"/>
    <property type="evidence" value="ECO:0007669"/>
    <property type="project" value="UniProtKB-KW"/>
</dbReference>
<dbReference type="Pfam" id="PF13508">
    <property type="entry name" value="Acetyltransf_7"/>
    <property type="match status" value="1"/>
</dbReference>
<reference evidence="7 8" key="1">
    <citation type="submission" date="2018-08" db="EMBL/GenBank/DDBJ databases">
        <title>Streptomyces NEAU-D10 sp. nov., a novel Actinomycete isolated from soil.</title>
        <authorList>
            <person name="Jin L."/>
        </authorList>
    </citation>
    <scope>NUCLEOTIDE SEQUENCE [LARGE SCALE GENOMIC DNA]</scope>
    <source>
        <strain evidence="7 8">NEAU-D10</strain>
    </source>
</reference>
<dbReference type="RefSeq" id="WP_128508097.1">
    <property type="nucleotide sequence ID" value="NZ_QUAC01000131.1"/>
</dbReference>